<evidence type="ECO:0000259" key="6">
    <source>
        <dbReference type="Pfam" id="PF10433"/>
    </source>
</evidence>
<evidence type="ECO:0000259" key="5">
    <source>
        <dbReference type="Pfam" id="PF03178"/>
    </source>
</evidence>
<keyword evidence="2" id="KW-0507">mRNA processing</keyword>
<dbReference type="EMBL" id="OX365929">
    <property type="protein sequence ID" value="CAI4057152.1"/>
    <property type="molecule type" value="Genomic_DNA"/>
</dbReference>
<protein>
    <recommendedName>
        <fullName evidence="10">Cft1p</fullName>
    </recommendedName>
</protein>
<dbReference type="Pfam" id="PF10433">
    <property type="entry name" value="Beta-prop_RSE1_1st"/>
    <property type="match status" value="1"/>
</dbReference>
<dbReference type="Pfam" id="PF03178">
    <property type="entry name" value="CPSF_A"/>
    <property type="match status" value="1"/>
</dbReference>
<reference evidence="8" key="1">
    <citation type="submission" date="2022-10" db="EMBL/GenBank/DDBJ databases">
        <authorList>
            <person name="Byrne P K."/>
        </authorList>
    </citation>
    <scope>NUCLEOTIDE SEQUENCE</scope>
    <source>
        <strain evidence="8">ZP964</strain>
    </source>
</reference>
<dbReference type="Proteomes" id="UP001162085">
    <property type="component" value="Chromosome 2"/>
</dbReference>
<comment type="subcellular location">
    <subcellularLocation>
        <location evidence="1">Nucleus</location>
    </subcellularLocation>
</comment>
<evidence type="ECO:0000256" key="4">
    <source>
        <dbReference type="SAM" id="MobiDB-lite"/>
    </source>
</evidence>
<dbReference type="InterPro" id="IPR015943">
    <property type="entry name" value="WD40/YVTN_repeat-like_dom_sf"/>
</dbReference>
<sequence length="1356" mass="153171">MNVYDDVVDATVVSHSITAYFTTSEYEELLVVRTNILSVYRPTRDGKLYLTDEFKFHGLITDIGLVPQQDSLLSCLLLCTGVAKISILKFNTLTNSIDTLSLHYYEDKFRGKSLVELAKTSTLRIDPGNSCALLFNNDILAFLPFQTNKNDEDDEEDEENLDDEELVHSTDAKSQTSSSFNSTKTTELCNTFTEASAVLTANELYEGAKNIIDIQFLNNFTKPTISILYQPKLAWAGNSTISKLPTQYVTLTLNIQSAEKSSIIESTTIAFVKGLPWDLHTIVPVSNGAIIVGANELAFLDNTGALQSTILLNSFADKDLQKTKIIDNSSLEILFREKGTTSIWMPSSKSKNGANNNDETLLLMDIKSNIYYIQMEAEGRLLIKFDIFKLPIVNDLLKENSNPRSITRLNATNSNKNMDLFIGFGSGNALVLRLNNLKSTIETREEHKTSFSDTNTLMDDNDEDDEEMDDLYADEAPENGLTNTGSKDTVETVQPFDIELLSSLKNIGPITSLTVGKVSSIDDIIKGLPNPNKNEYSLVATSGNGSGSHLTAIQTSVQPEIELALKFISITQIWNLKIKGRDKYLVTTDSTKSRSDIYESDRNFELHKGGRLRRDATTIHISMFGEDKRIIQVTTNHLYLYDTHFRRLTTIKFDYEVIHVSVMDPYILITVSRGDIKIFELEAKNKRKLLKVDLPEILNEMVITSGLILKSNMCNEFLIGLSKSQEEQLLFTFVTADNQIIFFTKDHNDRIFQLNGVDQLNESLYISTYRLLDEIVPDPSIKQVMINKLGHDNKEEYLTILTFGGEIYQYRKLPQKRSRFYRNVTRNDLAITGAPDNAYAKGVSSIERIMHYFPDYNGYSVIFVTGSVPYILIKEDDSTPKIFKFANIPLVSVTPWSERSVMCVDDIKNARVYTLTVNNMYYGNKLPLKQIKISNVLDDYKTLQKIVYHEKAQLYLVSYCKRVPYEALGEDGEKVIGYDEEAPHAEGFQSGILLINPKSWKVIDQIDFSKNSVVNEMRSSMIQINSKTKRKREYIIAGVANATTEDTPPTGAFHIYDVTEVVPEPGNPDTNYKLKEIFQEEVSGIVSTVCEISGRFMISQSQKVLVRDIQEDNSVIPVAFLDIPVFVTDSKSFGNLLIIGDAMQGFQFIGFDAEPYRMISLGRSISKFQTMSLEFLVNGGDIYFSATDADRNVHVLKYAPDEPNSLSGQRLVHCSSFTLHSVNSCMMLLPKNEEFGSAQVPSFQNVGGQVDGSVFKIVPLSEETYRRLYLIQQQIIDRELQLGGLNPRMERLANDFYQMGHSMRPMLDFNVVRRFSGLAIDRRRNTAQKAGRQAHFEAWRDIINIEFSLRSLCRNK</sequence>
<evidence type="ECO:0000256" key="3">
    <source>
        <dbReference type="ARBA" id="ARBA00023242"/>
    </source>
</evidence>
<evidence type="ECO:0000256" key="2">
    <source>
        <dbReference type="ARBA" id="ARBA00022664"/>
    </source>
</evidence>
<keyword evidence="3" id="KW-0539">Nucleus</keyword>
<organism evidence="8 9">
    <name type="scientific">Saccharomyces uvarum</name>
    <name type="common">Yeast</name>
    <name type="synonym">Saccharomyces bayanus var. uvarum</name>
    <dbReference type="NCBI Taxonomy" id="230603"/>
    <lineage>
        <taxon>Eukaryota</taxon>
        <taxon>Fungi</taxon>
        <taxon>Dikarya</taxon>
        <taxon>Ascomycota</taxon>
        <taxon>Saccharomycotina</taxon>
        <taxon>Saccharomycetes</taxon>
        <taxon>Saccharomycetales</taxon>
        <taxon>Saccharomycetaceae</taxon>
        <taxon>Saccharomyces</taxon>
    </lineage>
</organism>
<evidence type="ECO:0000313" key="8">
    <source>
        <dbReference type="EMBL" id="CAI4057152.1"/>
    </source>
</evidence>
<dbReference type="InterPro" id="IPR050358">
    <property type="entry name" value="RSE1/DDB1/CFT1"/>
</dbReference>
<dbReference type="InterPro" id="IPR004871">
    <property type="entry name" value="RSE1/DDB1/CPSF1_C"/>
</dbReference>
<evidence type="ECO:0008006" key="10">
    <source>
        <dbReference type="Google" id="ProtNLM"/>
    </source>
</evidence>
<feature type="region of interest" description="Disordered" evidence="4">
    <location>
        <begin position="150"/>
        <end position="179"/>
    </location>
</feature>
<dbReference type="InterPro" id="IPR058543">
    <property type="entry name" value="Beta-prop_RSE1/DDB1/CPSF1_2nd"/>
</dbReference>
<evidence type="ECO:0000256" key="1">
    <source>
        <dbReference type="ARBA" id="ARBA00004123"/>
    </source>
</evidence>
<gene>
    <name evidence="8" type="primary">SUVZ02G4130</name>
    <name evidence="8" type="ORF">SUVZ_02G4130</name>
</gene>
<name>A0ABN8WRT8_SACUV</name>
<feature type="domain" description="RSE1/DDB1/CPSF1 C-terminal" evidence="5">
    <location>
        <begin position="989"/>
        <end position="1316"/>
    </location>
</feature>
<feature type="region of interest" description="Disordered" evidence="4">
    <location>
        <begin position="444"/>
        <end position="466"/>
    </location>
</feature>
<proteinExistence type="predicted"/>
<keyword evidence="9" id="KW-1185">Reference proteome</keyword>
<evidence type="ECO:0000313" key="9">
    <source>
        <dbReference type="Proteomes" id="UP001162085"/>
    </source>
</evidence>
<feature type="compositionally biased region" description="Acidic residues" evidence="4">
    <location>
        <begin position="151"/>
        <end position="165"/>
    </location>
</feature>
<dbReference type="Gene3D" id="2.130.10.10">
    <property type="entry name" value="YVTN repeat-like/Quinoprotein amine dehydrogenase"/>
    <property type="match status" value="3"/>
</dbReference>
<feature type="domain" description="RSE1/DDB1/CPSF1 second beta-propeller" evidence="7">
    <location>
        <begin position="559"/>
        <end position="915"/>
    </location>
</feature>
<accession>A0ABN8WRT8</accession>
<dbReference type="PANTHER" id="PTHR10644">
    <property type="entry name" value="DNA REPAIR/RNA PROCESSING CPSF FAMILY"/>
    <property type="match status" value="1"/>
</dbReference>
<dbReference type="Pfam" id="PF23726">
    <property type="entry name" value="Beta-prop_RSE1_2nd"/>
    <property type="match status" value="1"/>
</dbReference>
<dbReference type="InterPro" id="IPR018846">
    <property type="entry name" value="Beta-prop_RSE1/DDB1/CPSF1_1st"/>
</dbReference>
<evidence type="ECO:0000259" key="7">
    <source>
        <dbReference type="Pfam" id="PF23726"/>
    </source>
</evidence>
<feature type="domain" description="RSE1/DDB1/CPSF1 first beta-propeller" evidence="6">
    <location>
        <begin position="12"/>
        <end position="386"/>
    </location>
</feature>